<keyword evidence="2" id="KW-0540">Nuclease</keyword>
<dbReference type="GO" id="GO:0004519">
    <property type="term" value="F:endonuclease activity"/>
    <property type="evidence" value="ECO:0007669"/>
    <property type="project" value="UniProtKB-KW"/>
</dbReference>
<evidence type="ECO:0000313" key="2">
    <source>
        <dbReference type="EMBL" id="RLK47023.1"/>
    </source>
</evidence>
<reference evidence="2 3" key="1">
    <citation type="submission" date="2018-10" db="EMBL/GenBank/DDBJ databases">
        <title>Genomic Encyclopedia of Type Strains, Phase IV (KMG-IV): sequencing the most valuable type-strain genomes for metagenomic binning, comparative biology and taxonomic classification.</title>
        <authorList>
            <person name="Goeker M."/>
        </authorList>
    </citation>
    <scope>NUCLEOTIDE SEQUENCE [LARGE SCALE GENOMIC DNA]</scope>
    <source>
        <strain evidence="2 3">DSM 12769</strain>
    </source>
</reference>
<dbReference type="InterPro" id="IPR025938">
    <property type="entry name" value="RRXRR_dom"/>
</dbReference>
<dbReference type="OrthoDB" id="9802901at2"/>
<name>A0A498BSS7_9GAMM</name>
<dbReference type="PANTHER" id="PTHR33877">
    <property type="entry name" value="SLL1193 PROTEIN"/>
    <property type="match status" value="1"/>
</dbReference>
<gene>
    <name evidence="2" type="ORF">DFR31_2337</name>
</gene>
<dbReference type="Proteomes" id="UP000275461">
    <property type="component" value="Unassembled WGS sequence"/>
</dbReference>
<dbReference type="GO" id="GO:0003676">
    <property type="term" value="F:nucleic acid binding"/>
    <property type="evidence" value="ECO:0007669"/>
    <property type="project" value="InterPro"/>
</dbReference>
<dbReference type="RefSeq" id="WP_121442858.1">
    <property type="nucleotide sequence ID" value="NZ_RCDA01000004.1"/>
</dbReference>
<dbReference type="InterPro" id="IPR003615">
    <property type="entry name" value="HNH_nuc"/>
</dbReference>
<dbReference type="InterPro" id="IPR047693">
    <property type="entry name" value="RNA-guided_IscB-like"/>
</dbReference>
<dbReference type="NCBIfam" id="NF040563">
    <property type="entry name" value="guided_IscB"/>
    <property type="match status" value="1"/>
</dbReference>
<dbReference type="InterPro" id="IPR002711">
    <property type="entry name" value="HNH"/>
</dbReference>
<keyword evidence="2" id="KW-0378">Hydrolase</keyword>
<dbReference type="Pfam" id="PF14239">
    <property type="entry name" value="RRXRR"/>
    <property type="match status" value="1"/>
</dbReference>
<evidence type="ECO:0000313" key="3">
    <source>
        <dbReference type="Proteomes" id="UP000275461"/>
    </source>
</evidence>
<dbReference type="EMBL" id="RCDA01000004">
    <property type="protein sequence ID" value="RLK47023.1"/>
    <property type="molecule type" value="Genomic_DNA"/>
</dbReference>
<evidence type="ECO:0000259" key="1">
    <source>
        <dbReference type="SMART" id="SM00507"/>
    </source>
</evidence>
<dbReference type="Gene3D" id="1.10.30.50">
    <property type="match status" value="1"/>
</dbReference>
<sequence>MAVLVLDKRKRPLMPCSEKRARLLLDRGRAVVVRVHPFTIRLKDRVGGDTQPTRIKIDPGSRITGMALVREGADGTEHVLWLGEIAHRGHAIRDRLAQRRAFRRRRRSQLRHRAPRFDNRTRPAGWLAPSLQHRLGTTIAWVKRLRRWAPVTAVSQELVRFDTQKMENPGVSGVEYQQGTLQGFEVREYLLHRHQHQCAYCAGRSGDPVLEVEHVHPRRRGGSDRVGNLVIACRCCNQAKGNRTAGEWAEALGQRSMLDRTRKANAERIEAGKRPSLRDASAVNSTRWALFHALKATGLPVAAGTGGRTKWNRQRLGIPKGHALDAACVGTVESVVGWNCPVLAIKASGRGSYQRTRLDRYGFPRGHLMRAKQVRGFQTGDHVRAVVPTGRKVGTHTGRLAVRVSGSFNIQTPKGVVQGISHRHCVLTQRADGYGYTAKPKPMEERERAA</sequence>
<accession>A0A498BSS7</accession>
<keyword evidence="3" id="KW-1185">Reference proteome</keyword>
<organism evidence="2 3">
    <name type="scientific">Alkalispirillum mobile</name>
    <dbReference type="NCBI Taxonomy" id="85925"/>
    <lineage>
        <taxon>Bacteria</taxon>
        <taxon>Pseudomonadati</taxon>
        <taxon>Pseudomonadota</taxon>
        <taxon>Gammaproteobacteria</taxon>
        <taxon>Chromatiales</taxon>
        <taxon>Ectothiorhodospiraceae</taxon>
        <taxon>Alkalispirillum</taxon>
    </lineage>
</organism>
<protein>
    <submittedName>
        <fullName evidence="2">HNH endonuclease</fullName>
    </submittedName>
</protein>
<dbReference type="AlphaFoldDB" id="A0A498BSS7"/>
<dbReference type="SMART" id="SM00507">
    <property type="entry name" value="HNHc"/>
    <property type="match status" value="1"/>
</dbReference>
<feature type="domain" description="HNH nuclease" evidence="1">
    <location>
        <begin position="185"/>
        <end position="238"/>
    </location>
</feature>
<dbReference type="PANTHER" id="PTHR33877:SF2">
    <property type="entry name" value="OS07G0170200 PROTEIN"/>
    <property type="match status" value="1"/>
</dbReference>
<dbReference type="Pfam" id="PF01844">
    <property type="entry name" value="HNH"/>
    <property type="match status" value="1"/>
</dbReference>
<comment type="caution">
    <text evidence="2">The sequence shown here is derived from an EMBL/GenBank/DDBJ whole genome shotgun (WGS) entry which is preliminary data.</text>
</comment>
<proteinExistence type="predicted"/>
<dbReference type="InterPro" id="IPR052892">
    <property type="entry name" value="NA-targeting_endonuclease"/>
</dbReference>
<dbReference type="CDD" id="cd00085">
    <property type="entry name" value="HNHc"/>
    <property type="match status" value="1"/>
</dbReference>
<dbReference type="GO" id="GO:0008270">
    <property type="term" value="F:zinc ion binding"/>
    <property type="evidence" value="ECO:0007669"/>
    <property type="project" value="InterPro"/>
</dbReference>
<keyword evidence="2" id="KW-0255">Endonuclease</keyword>